<evidence type="ECO:0000313" key="1">
    <source>
        <dbReference type="EMBL" id="EDR15453.1"/>
    </source>
</evidence>
<proteinExistence type="predicted"/>
<dbReference type="KEGG" id="lbc:LACBIDRAFT_301814"/>
<reference evidence="1 2" key="1">
    <citation type="journal article" date="2008" name="Nature">
        <title>The genome of Laccaria bicolor provides insights into mycorrhizal symbiosis.</title>
        <authorList>
            <person name="Martin F."/>
            <person name="Aerts A."/>
            <person name="Ahren D."/>
            <person name="Brun A."/>
            <person name="Danchin E.G.J."/>
            <person name="Duchaussoy F."/>
            <person name="Gibon J."/>
            <person name="Kohler A."/>
            <person name="Lindquist E."/>
            <person name="Pereda V."/>
            <person name="Salamov A."/>
            <person name="Shapiro H.J."/>
            <person name="Wuyts J."/>
            <person name="Blaudez D."/>
            <person name="Buee M."/>
            <person name="Brokstein P."/>
            <person name="Canbaeck B."/>
            <person name="Cohen D."/>
            <person name="Courty P.E."/>
            <person name="Coutinho P.M."/>
            <person name="Delaruelle C."/>
            <person name="Detter J.C."/>
            <person name="Deveau A."/>
            <person name="DiFazio S."/>
            <person name="Duplessis S."/>
            <person name="Fraissinet-Tachet L."/>
            <person name="Lucic E."/>
            <person name="Frey-Klett P."/>
            <person name="Fourrey C."/>
            <person name="Feussner I."/>
            <person name="Gay G."/>
            <person name="Grimwood J."/>
            <person name="Hoegger P.J."/>
            <person name="Jain P."/>
            <person name="Kilaru S."/>
            <person name="Labbe J."/>
            <person name="Lin Y.C."/>
            <person name="Legue V."/>
            <person name="Le Tacon F."/>
            <person name="Marmeisse R."/>
            <person name="Melayah D."/>
            <person name="Montanini B."/>
            <person name="Muratet M."/>
            <person name="Nehls U."/>
            <person name="Niculita-Hirzel H."/>
            <person name="Oudot-Le Secq M.P."/>
            <person name="Peter M."/>
            <person name="Quesneville H."/>
            <person name="Rajashekar B."/>
            <person name="Reich M."/>
            <person name="Rouhier N."/>
            <person name="Schmutz J."/>
            <person name="Yin T."/>
            <person name="Chalot M."/>
            <person name="Henrissat B."/>
            <person name="Kuees U."/>
            <person name="Lucas S."/>
            <person name="Van de Peer Y."/>
            <person name="Podila G.K."/>
            <person name="Polle A."/>
            <person name="Pukkila P.J."/>
            <person name="Richardson P.M."/>
            <person name="Rouze P."/>
            <person name="Sanders I.R."/>
            <person name="Stajich J.E."/>
            <person name="Tunlid A."/>
            <person name="Tuskan G."/>
            <person name="Grigoriev I.V."/>
        </authorList>
    </citation>
    <scope>NUCLEOTIDE SEQUENCE [LARGE SCALE GENOMIC DNA]</scope>
    <source>
        <strain evidence="2">S238N-H82 / ATCC MYA-4686</strain>
    </source>
</reference>
<name>B0CPD0_LACBS</name>
<sequence>MVRLSTPSRFNALFDITKIVQSLRSRSTQDFRIPQVSSSILYVHPCITPPDPLLGQTCIIAIQRHSLPLCCLRAVQLRVLVLCSSHGAGRQTSQSSEVVLKQRHECILLRSRLNTLRDGNAIAARGFESLMKPRLPALSKNASAVAAGRCPLRPLSPR</sequence>
<gene>
    <name evidence="1" type="ORF">LACBIDRAFT_301814</name>
</gene>
<evidence type="ECO:0000313" key="2">
    <source>
        <dbReference type="Proteomes" id="UP000001194"/>
    </source>
</evidence>
<organism evidence="2">
    <name type="scientific">Laccaria bicolor (strain S238N-H82 / ATCC MYA-4686)</name>
    <name type="common">Bicoloured deceiver</name>
    <name type="synonym">Laccaria laccata var. bicolor</name>
    <dbReference type="NCBI Taxonomy" id="486041"/>
    <lineage>
        <taxon>Eukaryota</taxon>
        <taxon>Fungi</taxon>
        <taxon>Dikarya</taxon>
        <taxon>Basidiomycota</taxon>
        <taxon>Agaricomycotina</taxon>
        <taxon>Agaricomycetes</taxon>
        <taxon>Agaricomycetidae</taxon>
        <taxon>Agaricales</taxon>
        <taxon>Agaricineae</taxon>
        <taxon>Hydnangiaceae</taxon>
        <taxon>Laccaria</taxon>
    </lineage>
</organism>
<dbReference type="InParanoid" id="B0CPD0"/>
<dbReference type="RefSeq" id="XP_001873661.1">
    <property type="nucleotide sequence ID" value="XM_001873626.1"/>
</dbReference>
<dbReference type="Proteomes" id="UP000001194">
    <property type="component" value="Unassembled WGS sequence"/>
</dbReference>
<keyword evidence="2" id="KW-1185">Reference proteome</keyword>
<protein>
    <submittedName>
        <fullName evidence="1">Predicted protein</fullName>
    </submittedName>
</protein>
<dbReference type="GeneID" id="6069838"/>
<accession>B0CPD0</accession>
<dbReference type="HOGENOM" id="CLU_1669660_0_0_1"/>
<dbReference type="AlphaFoldDB" id="B0CPD0"/>
<dbReference type="EMBL" id="DS547091">
    <property type="protein sequence ID" value="EDR15453.1"/>
    <property type="molecule type" value="Genomic_DNA"/>
</dbReference>